<evidence type="ECO:0000259" key="5">
    <source>
        <dbReference type="Pfam" id="PF19278"/>
    </source>
</evidence>
<dbReference type="AlphaFoldDB" id="A0A167VY26"/>
<reference evidence="6 7" key="1">
    <citation type="journal article" date="2016" name="Genome Biol. Evol.">
        <title>Divergent and convergent evolution of fungal pathogenicity.</title>
        <authorList>
            <person name="Shang Y."/>
            <person name="Xiao G."/>
            <person name="Zheng P."/>
            <person name="Cen K."/>
            <person name="Zhan S."/>
            <person name="Wang C."/>
        </authorList>
    </citation>
    <scope>NUCLEOTIDE SEQUENCE [LARGE SCALE GENOMIC DNA]</scope>
    <source>
        <strain evidence="6 7">RCEF 2490</strain>
    </source>
</reference>
<dbReference type="Pfam" id="PF19278">
    <property type="entry name" value="Hydant_A_C"/>
    <property type="match status" value="1"/>
</dbReference>
<dbReference type="GO" id="GO:0017168">
    <property type="term" value="F:5-oxoprolinase (ATP-hydrolyzing) activity"/>
    <property type="evidence" value="ECO:0007669"/>
    <property type="project" value="TreeGrafter"/>
</dbReference>
<dbReference type="Pfam" id="PF05378">
    <property type="entry name" value="Hydant_A_N"/>
    <property type="match status" value="1"/>
</dbReference>
<evidence type="ECO:0000313" key="7">
    <source>
        <dbReference type="Proteomes" id="UP000078544"/>
    </source>
</evidence>
<dbReference type="PANTHER" id="PTHR11365:SF26">
    <property type="entry name" value="5-OXOPROLINASE"/>
    <property type="match status" value="1"/>
</dbReference>
<evidence type="ECO:0000259" key="3">
    <source>
        <dbReference type="Pfam" id="PF02538"/>
    </source>
</evidence>
<accession>A0A167VY26</accession>
<evidence type="ECO:0000259" key="4">
    <source>
        <dbReference type="Pfam" id="PF05378"/>
    </source>
</evidence>
<sequence>MSVPEGGITIAIDRGGTFTDVLALIPGKPDYYFKLLSVNPDSYRDATAEGIRRVLEHIRGHRIRSDQPLSTIGITAIRIGTTVATNALLERKGTKCALLITKGFGDLGVIGDQTRPKLFDLNVRKPGVIYAKAVEVDERVTQESYTEDPSERTFTERIDHGAVKAGVTGEVFRVLRPLDKKASARQLESLYAEGFQSIAIASKIGFKNISLSHKLLPAIKLLHRAQSTTADAYLTPTTRNYINDFLRGLEAGSEHHTRIEFMQSDGGLTSFDKFSGLRAILSGPAGGVVGYARTCYDKARGNSVIGFDMGGTSTDVSRYDGAFEHISDSVTAGVHISCPQLDIVTVAAGGGSILTFRNGIFIVGPESAGANPGPACYLKGGPLTVTDANLILGRILPKTFPQVFGPDHNQPLGAEVTREKFTELTARINKDLVGRQPEMSVEEVALGFLQVANINMSKPIRALTENRGFDVATHDLVSFGGAGGQHACDIGKTLGVSRVVIHKYSSIMSAYGIALADIVEERQAPSFYTYNRGSESHIEDRLKALVKDAKKSLQMQGITEDSIQIDKFLNMRYHGSDSQLMIPVSTIDANVLSTFTRTHLREFSFIDESRKVIVDDIRVRASGSRQSPKDRRWDNTALRMKPNFSQRELPSETTCVYFESRWLSTTVIAIDSLQPGTKVKGPAILHDQTQTIIVTPYSEATCLGHHIIIELSPKIKTESILGEVDPVQLAIFGNRFMGIAEDMGRTLQKISISTNIRERLDFSCAIFDGQGYLTANAPHVPVHLGSMSRAVQNAARYWNGNLSPGDVIATNHPLAGGTHLPDITIISPVFESSSHRIEFFVAARAHHAEIGGIAPGSMPSDSVELYQEGAAFMQWKIVSQGKFDMDGLQHHFVDVPGSYPDCSPSRRLQDNYADLKAQIAANQKGINLIRGLYEEYGHDAVLFYMRAVRRTAESAVRDLLRTMAKRFQDEFPLIGIDYLDDGSPIQVSVFIDGEKGDAIFDFTGTGIECFNCFNAPIAITHSAILYVLRCLVGVDIPLNDGCLEPITVIVPEGTILNPSSNAAVCAGNTLTSQRITDVILKAFRACAASHGCMNILSFGIGGWNKETKEFVPGYGYGETIAGGCGAGPGWHGYSGSHVHMTNTKITDPEIMEKRYPVVLNRFCLRAGSGGNGQWKGGDGVIREITFTEPCHASILSQRRVLRPYGMAGGEDGARGVNRLGRKLEDGTIRWTNLGGCKEVDLSTGDRVMLCTPGGGGYGTKLQTDCNKTSEMTSQGK</sequence>
<dbReference type="Pfam" id="PF01968">
    <property type="entry name" value="Hydantoinase_A"/>
    <property type="match status" value="1"/>
</dbReference>
<gene>
    <name evidence="6" type="ORF">AAL_08146</name>
</gene>
<dbReference type="OrthoDB" id="3643at2759"/>
<feature type="domain" description="Hydantoinase B/oxoprolinase" evidence="3">
    <location>
        <begin position="725"/>
        <end position="1259"/>
    </location>
</feature>
<comment type="similarity">
    <text evidence="1">Belongs to the oxoprolinase family.</text>
</comment>
<keyword evidence="7" id="KW-1185">Reference proteome</keyword>
<feature type="domain" description="Acetophenone carboxylase-like C-terminal" evidence="5">
    <location>
        <begin position="537"/>
        <end position="711"/>
    </location>
</feature>
<name>A0A167VY26_9HYPO</name>
<dbReference type="GO" id="GO:0006749">
    <property type="term" value="P:glutathione metabolic process"/>
    <property type="evidence" value="ECO:0007669"/>
    <property type="project" value="TreeGrafter"/>
</dbReference>
<dbReference type="InterPro" id="IPR049517">
    <property type="entry name" value="ACX-like_C"/>
</dbReference>
<feature type="domain" description="Hydantoinase A/oxoprolinase" evidence="2">
    <location>
        <begin position="224"/>
        <end position="521"/>
    </location>
</feature>
<organism evidence="6 7">
    <name type="scientific">Moelleriella libera RCEF 2490</name>
    <dbReference type="NCBI Taxonomy" id="1081109"/>
    <lineage>
        <taxon>Eukaryota</taxon>
        <taxon>Fungi</taxon>
        <taxon>Dikarya</taxon>
        <taxon>Ascomycota</taxon>
        <taxon>Pezizomycotina</taxon>
        <taxon>Sordariomycetes</taxon>
        <taxon>Hypocreomycetidae</taxon>
        <taxon>Hypocreales</taxon>
        <taxon>Clavicipitaceae</taxon>
        <taxon>Moelleriella</taxon>
    </lineage>
</organism>
<comment type="caution">
    <text evidence="6">The sequence shown here is derived from an EMBL/GenBank/DDBJ whole genome shotgun (WGS) entry which is preliminary data.</text>
</comment>
<evidence type="ECO:0000313" key="6">
    <source>
        <dbReference type="EMBL" id="KZZ88164.1"/>
    </source>
</evidence>
<dbReference type="InterPro" id="IPR008040">
    <property type="entry name" value="Hydant_A_N"/>
</dbReference>
<dbReference type="GO" id="GO:0005829">
    <property type="term" value="C:cytosol"/>
    <property type="evidence" value="ECO:0007669"/>
    <property type="project" value="TreeGrafter"/>
</dbReference>
<dbReference type="Proteomes" id="UP000078544">
    <property type="component" value="Unassembled WGS sequence"/>
</dbReference>
<feature type="domain" description="Hydantoinase/oxoprolinase N-terminal" evidence="4">
    <location>
        <begin position="10"/>
        <end position="204"/>
    </location>
</feature>
<proteinExistence type="inferred from homology"/>
<dbReference type="STRING" id="1081109.A0A167VY26"/>
<dbReference type="InterPro" id="IPR003692">
    <property type="entry name" value="Hydantoinase_B"/>
</dbReference>
<protein>
    <submittedName>
        <fullName evidence="6">5-oxoprolinase</fullName>
    </submittedName>
</protein>
<dbReference type="PANTHER" id="PTHR11365">
    <property type="entry name" value="5-OXOPROLINASE RELATED"/>
    <property type="match status" value="1"/>
</dbReference>
<dbReference type="Pfam" id="PF02538">
    <property type="entry name" value="Hydantoinase_B"/>
    <property type="match status" value="1"/>
</dbReference>
<evidence type="ECO:0000259" key="2">
    <source>
        <dbReference type="Pfam" id="PF01968"/>
    </source>
</evidence>
<dbReference type="InterPro" id="IPR002821">
    <property type="entry name" value="Hydantoinase_A"/>
</dbReference>
<evidence type="ECO:0000256" key="1">
    <source>
        <dbReference type="ARBA" id="ARBA00010403"/>
    </source>
</evidence>
<dbReference type="EMBL" id="AZGY01000031">
    <property type="protein sequence ID" value="KZZ88164.1"/>
    <property type="molecule type" value="Genomic_DNA"/>
</dbReference>
<dbReference type="InterPro" id="IPR045079">
    <property type="entry name" value="Oxoprolinase-like"/>
</dbReference>